<feature type="region of interest" description="Disordered" evidence="1">
    <location>
        <begin position="56"/>
        <end position="95"/>
    </location>
</feature>
<gene>
    <name evidence="2" type="ORF">NQ317_000313</name>
</gene>
<evidence type="ECO:0000313" key="2">
    <source>
        <dbReference type="EMBL" id="KAJ8970832.1"/>
    </source>
</evidence>
<sequence>MEVTKKCYIRNNKLIVDQNSYTADELEQLNQFTNNIESISSSALLRQLKTQPKALIIKKNNSTKTTVETPKKSTKQETTAQPSKSRNLRSITNKH</sequence>
<protein>
    <submittedName>
        <fullName evidence="2">Uncharacterized protein</fullName>
    </submittedName>
</protein>
<accession>A0ABQ9J0V2</accession>
<name>A0ABQ9J0V2_9CUCU</name>
<keyword evidence="3" id="KW-1185">Reference proteome</keyword>
<feature type="compositionally biased region" description="Polar residues" evidence="1">
    <location>
        <begin position="76"/>
        <end position="95"/>
    </location>
</feature>
<reference evidence="2" key="1">
    <citation type="journal article" date="2023" name="Insect Mol. Biol.">
        <title>Genome sequencing provides insights into the evolution of gene families encoding plant cell wall-degrading enzymes in longhorned beetles.</title>
        <authorList>
            <person name="Shin N.R."/>
            <person name="Okamura Y."/>
            <person name="Kirsch R."/>
            <person name="Pauchet Y."/>
        </authorList>
    </citation>
    <scope>NUCLEOTIDE SEQUENCE</scope>
    <source>
        <strain evidence="2">MMC_N1</strain>
    </source>
</reference>
<evidence type="ECO:0000256" key="1">
    <source>
        <dbReference type="SAM" id="MobiDB-lite"/>
    </source>
</evidence>
<proteinExistence type="predicted"/>
<dbReference type="Proteomes" id="UP001162164">
    <property type="component" value="Unassembled WGS sequence"/>
</dbReference>
<feature type="compositionally biased region" description="Polar residues" evidence="1">
    <location>
        <begin position="59"/>
        <end position="68"/>
    </location>
</feature>
<evidence type="ECO:0000313" key="3">
    <source>
        <dbReference type="Proteomes" id="UP001162164"/>
    </source>
</evidence>
<organism evidence="2 3">
    <name type="scientific">Molorchus minor</name>
    <dbReference type="NCBI Taxonomy" id="1323400"/>
    <lineage>
        <taxon>Eukaryota</taxon>
        <taxon>Metazoa</taxon>
        <taxon>Ecdysozoa</taxon>
        <taxon>Arthropoda</taxon>
        <taxon>Hexapoda</taxon>
        <taxon>Insecta</taxon>
        <taxon>Pterygota</taxon>
        <taxon>Neoptera</taxon>
        <taxon>Endopterygota</taxon>
        <taxon>Coleoptera</taxon>
        <taxon>Polyphaga</taxon>
        <taxon>Cucujiformia</taxon>
        <taxon>Chrysomeloidea</taxon>
        <taxon>Cerambycidae</taxon>
        <taxon>Lamiinae</taxon>
        <taxon>Monochamini</taxon>
        <taxon>Molorchus</taxon>
    </lineage>
</organism>
<dbReference type="EMBL" id="JAPWTJ010001566">
    <property type="protein sequence ID" value="KAJ8970832.1"/>
    <property type="molecule type" value="Genomic_DNA"/>
</dbReference>
<comment type="caution">
    <text evidence="2">The sequence shown here is derived from an EMBL/GenBank/DDBJ whole genome shotgun (WGS) entry which is preliminary data.</text>
</comment>